<evidence type="ECO:0000313" key="2">
    <source>
        <dbReference type="EMBL" id="MBB4896095.1"/>
    </source>
</evidence>
<proteinExistence type="predicted"/>
<keyword evidence="3" id="KW-1185">Reference proteome</keyword>
<gene>
    <name evidence="2" type="ORF">FHS37_000111</name>
</gene>
<dbReference type="GO" id="GO:0016829">
    <property type="term" value="F:lyase activity"/>
    <property type="evidence" value="ECO:0007669"/>
    <property type="project" value="UniProtKB-KW"/>
</dbReference>
<dbReference type="InterPro" id="IPR029068">
    <property type="entry name" value="Glyas_Bleomycin-R_OHBP_Dase"/>
</dbReference>
<dbReference type="SUPFAM" id="SSF54593">
    <property type="entry name" value="Glyoxalase/Bleomycin resistance protein/Dihydroxybiphenyl dioxygenase"/>
    <property type="match status" value="1"/>
</dbReference>
<dbReference type="AlphaFoldDB" id="A0A7W7LTC9"/>
<keyword evidence="2" id="KW-0456">Lyase</keyword>
<dbReference type="EMBL" id="JACHJI010000001">
    <property type="protein sequence ID" value="MBB4896095.1"/>
    <property type="molecule type" value="Genomic_DNA"/>
</dbReference>
<dbReference type="RefSeq" id="WP_184816975.1">
    <property type="nucleotide sequence ID" value="NZ_BMTI01000015.1"/>
</dbReference>
<feature type="domain" description="VOC" evidence="1">
    <location>
        <begin position="4"/>
        <end position="137"/>
    </location>
</feature>
<sequence length="144" mass="15509">MERTLEVIVVPVSDVDRAKEFSTDRCGFRLDIDAPLFEGPRFVQLTPPGSRCSVVLEAGAPVSPGRPRMAPGSLQGLQLCVTDLDAARDTLVARGVEVGPVRHAGPSGWADGRGAEPWNSYLSFRDPDGNGWVVQEAPSPLTRR</sequence>
<dbReference type="Proteomes" id="UP000579523">
    <property type="component" value="Unassembled WGS sequence"/>
</dbReference>
<comment type="caution">
    <text evidence="2">The sequence shown here is derived from an EMBL/GenBank/DDBJ whole genome shotgun (WGS) entry which is preliminary data.</text>
</comment>
<organism evidence="2 3">
    <name type="scientific">Streptomyces griseomycini</name>
    <dbReference type="NCBI Taxonomy" id="66895"/>
    <lineage>
        <taxon>Bacteria</taxon>
        <taxon>Bacillati</taxon>
        <taxon>Actinomycetota</taxon>
        <taxon>Actinomycetes</taxon>
        <taxon>Kitasatosporales</taxon>
        <taxon>Streptomycetaceae</taxon>
        <taxon>Streptomyces</taxon>
    </lineage>
</organism>
<dbReference type="Gene3D" id="3.10.180.10">
    <property type="entry name" value="2,3-Dihydroxybiphenyl 1,2-Dioxygenase, domain 1"/>
    <property type="match status" value="1"/>
</dbReference>
<dbReference type="Pfam" id="PF00903">
    <property type="entry name" value="Glyoxalase"/>
    <property type="match status" value="1"/>
</dbReference>
<dbReference type="InterPro" id="IPR004360">
    <property type="entry name" value="Glyas_Fos-R_dOase_dom"/>
</dbReference>
<dbReference type="PROSITE" id="PS51819">
    <property type="entry name" value="VOC"/>
    <property type="match status" value="1"/>
</dbReference>
<protein>
    <submittedName>
        <fullName evidence="2">Catechol 2,3-dioxygenase-like lactoylglutathione lyase family enzyme</fullName>
    </submittedName>
</protein>
<name>A0A7W7LTC9_9ACTN</name>
<evidence type="ECO:0000313" key="3">
    <source>
        <dbReference type="Proteomes" id="UP000579523"/>
    </source>
</evidence>
<reference evidence="2 3" key="1">
    <citation type="submission" date="2020-08" db="EMBL/GenBank/DDBJ databases">
        <title>Genomic Encyclopedia of Type Strains, Phase III (KMG-III): the genomes of soil and plant-associated and newly described type strains.</title>
        <authorList>
            <person name="Whitman W."/>
        </authorList>
    </citation>
    <scope>NUCLEOTIDE SEQUENCE [LARGE SCALE GENOMIC DNA]</scope>
    <source>
        <strain evidence="2 3">CECT 3273</strain>
    </source>
</reference>
<dbReference type="InterPro" id="IPR037523">
    <property type="entry name" value="VOC_core"/>
</dbReference>
<evidence type="ECO:0000259" key="1">
    <source>
        <dbReference type="PROSITE" id="PS51819"/>
    </source>
</evidence>
<accession>A0A7W7LTC9</accession>